<reference evidence="2" key="1">
    <citation type="submission" date="2017-09" db="EMBL/GenBank/DDBJ databases">
        <title>Depth-based differentiation of microbial function through sediment-hosted aquifers and enrichment of novel symbionts in the deep terrestrial subsurface.</title>
        <authorList>
            <person name="Probst A.J."/>
            <person name="Ladd B."/>
            <person name="Jarett J.K."/>
            <person name="Geller-Mcgrath D.E."/>
            <person name="Sieber C.M.K."/>
            <person name="Emerson J.B."/>
            <person name="Anantharaman K."/>
            <person name="Thomas B.C."/>
            <person name="Malmstrom R."/>
            <person name="Stieglmeier M."/>
            <person name="Klingl A."/>
            <person name="Woyke T."/>
            <person name="Ryan C.M."/>
            <person name="Banfield J.F."/>
        </authorList>
    </citation>
    <scope>NUCLEOTIDE SEQUENCE [LARGE SCALE GENOMIC DNA]</scope>
</reference>
<evidence type="ECO:0000313" key="2">
    <source>
        <dbReference type="Proteomes" id="UP000228964"/>
    </source>
</evidence>
<gene>
    <name evidence="1" type="ORF">COT96_03035</name>
</gene>
<name>A0A2M6WPD7_9BACT</name>
<comment type="caution">
    <text evidence="1">The sequence shown here is derived from an EMBL/GenBank/DDBJ whole genome shotgun (WGS) entry which is preliminary data.</text>
</comment>
<feature type="non-terminal residue" evidence="1">
    <location>
        <position position="130"/>
    </location>
</feature>
<organism evidence="1 2">
    <name type="scientific">Candidatus Falkowbacteria bacterium CG10_big_fil_rev_8_21_14_0_10_38_22</name>
    <dbReference type="NCBI Taxonomy" id="1974564"/>
    <lineage>
        <taxon>Bacteria</taxon>
        <taxon>Candidatus Falkowiibacteriota</taxon>
    </lineage>
</organism>
<dbReference type="AlphaFoldDB" id="A0A2M6WPD7"/>
<evidence type="ECO:0000313" key="1">
    <source>
        <dbReference type="EMBL" id="PIT94594.1"/>
    </source>
</evidence>
<dbReference type="Proteomes" id="UP000228964">
    <property type="component" value="Unassembled WGS sequence"/>
</dbReference>
<dbReference type="EMBL" id="PFAO01000075">
    <property type="protein sequence ID" value="PIT94594.1"/>
    <property type="molecule type" value="Genomic_DNA"/>
</dbReference>
<protein>
    <submittedName>
        <fullName evidence="1">Uncharacterized protein</fullName>
    </submittedName>
</protein>
<proteinExistence type="predicted"/>
<accession>A0A2M6WPD7</accession>
<sequence length="130" mass="15115">MSTPICPPELNLLSLKKDKVDILGMQTFEFHFNPHLKLDLIFDSFCYEPENIYERRMGSLYLVGLLKNALPRNLRFLEKLQKVIKEKYYKSTIFAPEKSLRESLKEANEFLEGIAKRGDVSWLGNLGFAI</sequence>